<sequence length="362" mass="38469">MELTTVWFILIGVLWTGYFVLEGFDFGVGMLMPVLGRGEDGETRKRVLLNTIGPVWDGNEVWLLTAGGATFAAFPIWYATLFSGFYLPLLLILVALIVRALGFDYRGKVDDPAWRRRWDVAIVVGSVVPALLWGVALTNIVRGVPINAAKEYTGNLFTLLNPVGLLGGLTTVALFLTHGAIFVALKTEGDIRRQARELSVRVGLVAAALAVALLVTLNAQTGSAASWVAAGAAAVALLAGLFASWRDREGWAFVGTFVAIGAAVASLFLALYPDVMPSSTNPAFSLTVTNASSTAYTLKIMTIVAAVFTPLVLAYQAWTYWVFRRRIGTRHIPAASGTAPAPSAPHAPGSSPVPPTAPAPSR</sequence>
<evidence type="ECO:0000256" key="3">
    <source>
        <dbReference type="ARBA" id="ARBA00022448"/>
    </source>
</evidence>
<dbReference type="GO" id="GO:0005886">
    <property type="term" value="C:plasma membrane"/>
    <property type="evidence" value="ECO:0007669"/>
    <property type="project" value="UniProtKB-SubCell"/>
</dbReference>
<feature type="transmembrane region" description="Helical" evidence="13">
    <location>
        <begin position="224"/>
        <end position="243"/>
    </location>
</feature>
<dbReference type="AlphaFoldDB" id="A0A542Z8W1"/>
<keyword evidence="6 13" id="KW-0812">Transmembrane</keyword>
<feature type="transmembrane region" description="Helical" evidence="13">
    <location>
        <begin position="85"/>
        <end position="105"/>
    </location>
</feature>
<dbReference type="RefSeq" id="WP_141790163.1">
    <property type="nucleotide sequence ID" value="NZ_BAAAKX010000008.1"/>
</dbReference>
<evidence type="ECO:0000256" key="13">
    <source>
        <dbReference type="SAM" id="Phobius"/>
    </source>
</evidence>
<evidence type="ECO:0000256" key="10">
    <source>
        <dbReference type="ARBA" id="ARBA00023004"/>
    </source>
</evidence>
<keyword evidence="10" id="KW-0408">Iron</keyword>
<dbReference type="GO" id="GO:0016682">
    <property type="term" value="F:oxidoreductase activity, acting on diphenols and related substances as donors, oxygen as acceptor"/>
    <property type="evidence" value="ECO:0007669"/>
    <property type="project" value="TreeGrafter"/>
</dbReference>
<evidence type="ECO:0000256" key="12">
    <source>
        <dbReference type="SAM" id="MobiDB-lite"/>
    </source>
</evidence>
<reference evidence="14 15" key="1">
    <citation type="submission" date="2019-06" db="EMBL/GenBank/DDBJ databases">
        <title>Sequencing the genomes of 1000 actinobacteria strains.</title>
        <authorList>
            <person name="Klenk H.-P."/>
        </authorList>
    </citation>
    <scope>NUCLEOTIDE SEQUENCE [LARGE SCALE GENOMIC DNA]</scope>
    <source>
        <strain evidence="14 15">DSM 18082</strain>
    </source>
</reference>
<evidence type="ECO:0000256" key="6">
    <source>
        <dbReference type="ARBA" id="ARBA00022692"/>
    </source>
</evidence>
<evidence type="ECO:0000256" key="9">
    <source>
        <dbReference type="ARBA" id="ARBA00022989"/>
    </source>
</evidence>
<dbReference type="PANTHER" id="PTHR43141:SF5">
    <property type="entry name" value="CYTOCHROME BD-I UBIQUINOL OXIDASE SUBUNIT 2"/>
    <property type="match status" value="1"/>
</dbReference>
<feature type="transmembrane region" description="Helical" evidence="13">
    <location>
        <begin position="300"/>
        <end position="323"/>
    </location>
</feature>
<feature type="region of interest" description="Disordered" evidence="12">
    <location>
        <begin position="334"/>
        <end position="362"/>
    </location>
</feature>
<keyword evidence="3" id="KW-0813">Transport</keyword>
<keyword evidence="9 13" id="KW-1133">Transmembrane helix</keyword>
<feature type="transmembrane region" description="Helical" evidence="13">
    <location>
        <begin position="117"/>
        <end position="136"/>
    </location>
</feature>
<evidence type="ECO:0000256" key="5">
    <source>
        <dbReference type="ARBA" id="ARBA00022617"/>
    </source>
</evidence>
<keyword evidence="15" id="KW-1185">Reference proteome</keyword>
<feature type="compositionally biased region" description="Pro residues" evidence="12">
    <location>
        <begin position="351"/>
        <end position="362"/>
    </location>
</feature>
<feature type="transmembrane region" description="Helical" evidence="13">
    <location>
        <begin position="156"/>
        <end position="177"/>
    </location>
</feature>
<comment type="subcellular location">
    <subcellularLocation>
        <location evidence="1">Cell membrane</location>
        <topology evidence="1">Multi-pass membrane protein</topology>
    </subcellularLocation>
</comment>
<dbReference type="EMBL" id="VFOQ01000002">
    <property type="protein sequence ID" value="TQL56787.1"/>
    <property type="molecule type" value="Genomic_DNA"/>
</dbReference>
<dbReference type="InterPro" id="IPR003317">
    <property type="entry name" value="Cyt-d_oxidase_su2"/>
</dbReference>
<dbReference type="GO" id="GO:0009055">
    <property type="term" value="F:electron transfer activity"/>
    <property type="evidence" value="ECO:0007669"/>
    <property type="project" value="TreeGrafter"/>
</dbReference>
<evidence type="ECO:0000256" key="4">
    <source>
        <dbReference type="ARBA" id="ARBA00022475"/>
    </source>
</evidence>
<comment type="caution">
    <text evidence="14">The sequence shown here is derived from an EMBL/GenBank/DDBJ whole genome shotgun (WGS) entry which is preliminary data.</text>
</comment>
<keyword evidence="5" id="KW-0349">Heme</keyword>
<evidence type="ECO:0000256" key="11">
    <source>
        <dbReference type="ARBA" id="ARBA00023136"/>
    </source>
</evidence>
<proteinExistence type="inferred from homology"/>
<keyword evidence="4" id="KW-1003">Cell membrane</keyword>
<dbReference type="PIRSF" id="PIRSF000267">
    <property type="entry name" value="Cyt_oxidse_sub2"/>
    <property type="match status" value="1"/>
</dbReference>
<dbReference type="Proteomes" id="UP000319514">
    <property type="component" value="Unassembled WGS sequence"/>
</dbReference>
<dbReference type="Pfam" id="PF02322">
    <property type="entry name" value="Cyt_bd_oxida_II"/>
    <property type="match status" value="1"/>
</dbReference>
<protein>
    <submittedName>
        <fullName evidence="14">Cytochrome bd-I ubiquinol oxidase subunit 2 apoprotein</fullName>
    </submittedName>
</protein>
<keyword evidence="11 13" id="KW-0472">Membrane</keyword>
<keyword evidence="8" id="KW-0249">Electron transport</keyword>
<comment type="similarity">
    <text evidence="2">Belongs to the cytochrome ubiquinol oxidase subunit 2 family.</text>
</comment>
<evidence type="ECO:0000313" key="15">
    <source>
        <dbReference type="Proteomes" id="UP000319514"/>
    </source>
</evidence>
<feature type="compositionally biased region" description="Low complexity" evidence="12">
    <location>
        <begin position="334"/>
        <end position="350"/>
    </location>
</feature>
<keyword evidence="7" id="KW-0479">Metal-binding</keyword>
<name>A0A542Z8W1_9MICO</name>
<feature type="transmembrane region" description="Helical" evidence="13">
    <location>
        <begin position="198"/>
        <end position="218"/>
    </location>
</feature>
<dbReference type="OrthoDB" id="9776710at2"/>
<dbReference type="GO" id="GO:0046872">
    <property type="term" value="F:metal ion binding"/>
    <property type="evidence" value="ECO:0007669"/>
    <property type="project" value="UniProtKB-KW"/>
</dbReference>
<dbReference type="GO" id="GO:0019646">
    <property type="term" value="P:aerobic electron transport chain"/>
    <property type="evidence" value="ECO:0007669"/>
    <property type="project" value="TreeGrafter"/>
</dbReference>
<dbReference type="PANTHER" id="PTHR43141">
    <property type="entry name" value="CYTOCHROME BD2 SUBUNIT II"/>
    <property type="match status" value="1"/>
</dbReference>
<feature type="transmembrane region" description="Helical" evidence="13">
    <location>
        <begin position="250"/>
        <end position="272"/>
    </location>
</feature>
<evidence type="ECO:0000256" key="2">
    <source>
        <dbReference type="ARBA" id="ARBA00007543"/>
    </source>
</evidence>
<dbReference type="NCBIfam" id="TIGR00203">
    <property type="entry name" value="cydB"/>
    <property type="match status" value="1"/>
</dbReference>
<gene>
    <name evidence="14" type="ORF">FB474_3548</name>
</gene>
<evidence type="ECO:0000256" key="1">
    <source>
        <dbReference type="ARBA" id="ARBA00004651"/>
    </source>
</evidence>
<organism evidence="14 15">
    <name type="scientific">Oryzihumus leptocrescens</name>
    <dbReference type="NCBI Taxonomy" id="297536"/>
    <lineage>
        <taxon>Bacteria</taxon>
        <taxon>Bacillati</taxon>
        <taxon>Actinomycetota</taxon>
        <taxon>Actinomycetes</taxon>
        <taxon>Micrococcales</taxon>
        <taxon>Intrasporangiaceae</taxon>
        <taxon>Oryzihumus</taxon>
    </lineage>
</organism>
<dbReference type="GO" id="GO:0070069">
    <property type="term" value="C:cytochrome complex"/>
    <property type="evidence" value="ECO:0007669"/>
    <property type="project" value="TreeGrafter"/>
</dbReference>
<accession>A0A542Z8W1</accession>
<evidence type="ECO:0000256" key="7">
    <source>
        <dbReference type="ARBA" id="ARBA00022723"/>
    </source>
</evidence>
<evidence type="ECO:0000313" key="14">
    <source>
        <dbReference type="EMBL" id="TQL56787.1"/>
    </source>
</evidence>
<feature type="transmembrane region" description="Helical" evidence="13">
    <location>
        <begin position="6"/>
        <end position="36"/>
    </location>
</feature>
<evidence type="ECO:0000256" key="8">
    <source>
        <dbReference type="ARBA" id="ARBA00022982"/>
    </source>
</evidence>